<evidence type="ECO:0000313" key="1">
    <source>
        <dbReference type="EMBL" id="KIM44689.1"/>
    </source>
</evidence>
<accession>A0A0C3CKR1</accession>
<dbReference type="Proteomes" id="UP000053424">
    <property type="component" value="Unassembled WGS sequence"/>
</dbReference>
<dbReference type="STRING" id="686832.A0A0C3CKR1"/>
<reference evidence="1 2" key="1">
    <citation type="submission" date="2014-04" db="EMBL/GenBank/DDBJ databases">
        <authorList>
            <consortium name="DOE Joint Genome Institute"/>
            <person name="Kuo A."/>
            <person name="Gay G."/>
            <person name="Dore J."/>
            <person name="Kohler A."/>
            <person name="Nagy L.G."/>
            <person name="Floudas D."/>
            <person name="Copeland A."/>
            <person name="Barry K.W."/>
            <person name="Cichocki N."/>
            <person name="Veneault-Fourrey C."/>
            <person name="LaButti K."/>
            <person name="Lindquist E.A."/>
            <person name="Lipzen A."/>
            <person name="Lundell T."/>
            <person name="Morin E."/>
            <person name="Murat C."/>
            <person name="Sun H."/>
            <person name="Tunlid A."/>
            <person name="Henrissat B."/>
            <person name="Grigoriev I.V."/>
            <person name="Hibbett D.S."/>
            <person name="Martin F."/>
            <person name="Nordberg H.P."/>
            <person name="Cantor M.N."/>
            <person name="Hua S.X."/>
        </authorList>
    </citation>
    <scope>NUCLEOTIDE SEQUENCE [LARGE SCALE GENOMIC DNA]</scope>
    <source>
        <strain evidence="2">h7</strain>
    </source>
</reference>
<dbReference type="OrthoDB" id="2893272at2759"/>
<keyword evidence="2" id="KW-1185">Reference proteome</keyword>
<sequence>MPHRVTTFKRHRISNDVLILILEKLNPVTLYRTCQAFQRVWMLVMEVQSLRYIFELAVVGMKDGAAPYSGRSHLLRLQLLMSYKKDWPRLYWTDEKKVSVPATATKVDVSGSFLYHVGHQSLDLLELPSCRTSRPPSQTRHLKYITSAADHVAIDPIQSLIVASQITGNPNGQIGLRLKIRNLWNFDKHPKGSSATYECSTHMSQPIANVSTVICGMRIVVTLEYVGGLTKHLLMDWSTCQAMWLEEQDVVLLNTYHLLGVRKVPNKTVLYLYNISDMRSVAIEREYELPPIWAKSTMRFARNTSPNSDNLAPSNALFYSDPTARVLVLMAKQQGPSATGMHWMFINESFFRPTSHPDRRMVPWSYWSQFCLIRELNQGVVVGNPHVVGSRVVYLEKDGTVSNQGSDRTRLSVIDFSPYAEIPAPPAKLWTLVGKQSPLRPSEIRREFPPTSTGGLAVESVRATEDNVVLVLENHGNLKPVNILTFGVPTPRASRHDQSHPSL</sequence>
<name>A0A0C3CKR1_HEBCY</name>
<organism evidence="1 2">
    <name type="scientific">Hebeloma cylindrosporum</name>
    <dbReference type="NCBI Taxonomy" id="76867"/>
    <lineage>
        <taxon>Eukaryota</taxon>
        <taxon>Fungi</taxon>
        <taxon>Dikarya</taxon>
        <taxon>Basidiomycota</taxon>
        <taxon>Agaricomycotina</taxon>
        <taxon>Agaricomycetes</taxon>
        <taxon>Agaricomycetidae</taxon>
        <taxon>Agaricales</taxon>
        <taxon>Agaricineae</taxon>
        <taxon>Hymenogastraceae</taxon>
        <taxon>Hebeloma</taxon>
    </lineage>
</organism>
<evidence type="ECO:0000313" key="2">
    <source>
        <dbReference type="Proteomes" id="UP000053424"/>
    </source>
</evidence>
<reference evidence="2" key="2">
    <citation type="submission" date="2015-01" db="EMBL/GenBank/DDBJ databases">
        <title>Evolutionary Origins and Diversification of the Mycorrhizal Mutualists.</title>
        <authorList>
            <consortium name="DOE Joint Genome Institute"/>
            <consortium name="Mycorrhizal Genomics Consortium"/>
            <person name="Kohler A."/>
            <person name="Kuo A."/>
            <person name="Nagy L.G."/>
            <person name="Floudas D."/>
            <person name="Copeland A."/>
            <person name="Barry K.W."/>
            <person name="Cichocki N."/>
            <person name="Veneault-Fourrey C."/>
            <person name="LaButti K."/>
            <person name="Lindquist E.A."/>
            <person name="Lipzen A."/>
            <person name="Lundell T."/>
            <person name="Morin E."/>
            <person name="Murat C."/>
            <person name="Riley R."/>
            <person name="Ohm R."/>
            <person name="Sun H."/>
            <person name="Tunlid A."/>
            <person name="Henrissat B."/>
            <person name="Grigoriev I.V."/>
            <person name="Hibbett D.S."/>
            <person name="Martin F."/>
        </authorList>
    </citation>
    <scope>NUCLEOTIDE SEQUENCE [LARGE SCALE GENOMIC DNA]</scope>
    <source>
        <strain evidence="2">h7</strain>
    </source>
</reference>
<gene>
    <name evidence="1" type="ORF">M413DRAFT_67114</name>
</gene>
<proteinExistence type="predicted"/>
<protein>
    <recommendedName>
        <fullName evidence="3">F-box domain-containing protein</fullName>
    </recommendedName>
</protein>
<dbReference type="EMBL" id="KN831773">
    <property type="protein sequence ID" value="KIM44689.1"/>
    <property type="molecule type" value="Genomic_DNA"/>
</dbReference>
<dbReference type="HOGENOM" id="CLU_484981_0_0_1"/>
<evidence type="ECO:0008006" key="3">
    <source>
        <dbReference type="Google" id="ProtNLM"/>
    </source>
</evidence>
<dbReference type="AlphaFoldDB" id="A0A0C3CKR1"/>